<dbReference type="GO" id="GO:0046872">
    <property type="term" value="F:metal ion binding"/>
    <property type="evidence" value="ECO:0007669"/>
    <property type="project" value="UniProtKB-KW"/>
</dbReference>
<dbReference type="Gene3D" id="3.30.540.10">
    <property type="entry name" value="Fructose-1,6-Bisphosphatase, subunit A, domain 1"/>
    <property type="match status" value="1"/>
</dbReference>
<evidence type="ECO:0008006" key="5">
    <source>
        <dbReference type="Google" id="ProtNLM"/>
    </source>
</evidence>
<keyword evidence="3" id="KW-0460">Magnesium</keyword>
<dbReference type="PROSITE" id="PS00630">
    <property type="entry name" value="IMP_2"/>
    <property type="match status" value="1"/>
</dbReference>
<dbReference type="InterPro" id="IPR020550">
    <property type="entry name" value="Inositol_monophosphatase_CS"/>
</dbReference>
<dbReference type="PANTHER" id="PTHR20854">
    <property type="entry name" value="INOSITOL MONOPHOSPHATASE"/>
    <property type="match status" value="1"/>
</dbReference>
<dbReference type="GO" id="GO:0007165">
    <property type="term" value="P:signal transduction"/>
    <property type="evidence" value="ECO:0007669"/>
    <property type="project" value="TreeGrafter"/>
</dbReference>
<keyword evidence="1" id="KW-0479">Metal-binding</keyword>
<reference evidence="4" key="1">
    <citation type="submission" date="2018-05" db="EMBL/GenBank/DDBJ databases">
        <authorList>
            <person name="Lanie J.A."/>
            <person name="Ng W.-L."/>
            <person name="Kazmierczak K.M."/>
            <person name="Andrzejewski T.M."/>
            <person name="Davidsen T.M."/>
            <person name="Wayne K.J."/>
            <person name="Tettelin H."/>
            <person name="Glass J.I."/>
            <person name="Rusch D."/>
            <person name="Podicherti R."/>
            <person name="Tsui H.-C.T."/>
            <person name="Winkler M.E."/>
        </authorList>
    </citation>
    <scope>NUCLEOTIDE SEQUENCE</scope>
</reference>
<dbReference type="Pfam" id="PF00459">
    <property type="entry name" value="Inositol_P"/>
    <property type="match status" value="1"/>
</dbReference>
<dbReference type="GO" id="GO:0006020">
    <property type="term" value="P:inositol metabolic process"/>
    <property type="evidence" value="ECO:0007669"/>
    <property type="project" value="TreeGrafter"/>
</dbReference>
<dbReference type="PANTHER" id="PTHR20854:SF4">
    <property type="entry name" value="INOSITOL-1-MONOPHOSPHATASE-RELATED"/>
    <property type="match status" value="1"/>
</dbReference>
<dbReference type="PRINTS" id="PR00377">
    <property type="entry name" value="IMPHPHTASES"/>
</dbReference>
<protein>
    <recommendedName>
        <fullName evidence="5">Inositol monophosphatase</fullName>
    </recommendedName>
</protein>
<name>A0A382HEL9_9ZZZZ</name>
<accession>A0A382HEL9</accession>
<feature type="non-terminal residue" evidence="4">
    <location>
        <position position="1"/>
    </location>
</feature>
<dbReference type="InterPro" id="IPR000760">
    <property type="entry name" value="Inositol_monophosphatase-like"/>
</dbReference>
<organism evidence="4">
    <name type="scientific">marine metagenome</name>
    <dbReference type="NCBI Taxonomy" id="408172"/>
    <lineage>
        <taxon>unclassified sequences</taxon>
        <taxon>metagenomes</taxon>
        <taxon>ecological metagenomes</taxon>
    </lineage>
</organism>
<dbReference type="PROSITE" id="PS00629">
    <property type="entry name" value="IMP_1"/>
    <property type="match status" value="1"/>
</dbReference>
<evidence type="ECO:0000256" key="2">
    <source>
        <dbReference type="ARBA" id="ARBA00022801"/>
    </source>
</evidence>
<dbReference type="InterPro" id="IPR020583">
    <property type="entry name" value="Inositol_monoP_metal-BS"/>
</dbReference>
<keyword evidence="2" id="KW-0378">Hydrolase</keyword>
<evidence type="ECO:0000256" key="3">
    <source>
        <dbReference type="ARBA" id="ARBA00022842"/>
    </source>
</evidence>
<evidence type="ECO:0000256" key="1">
    <source>
        <dbReference type="ARBA" id="ARBA00022723"/>
    </source>
</evidence>
<sequence>NNKETSYKFVLDPIDGTFNFIRGSGPSAISIGLVKNDSPGDLEFVFGVIYDLTEDRLFWGGKSFGSYCNNSKILVSDKYTLSESVLFSGFPVRFDFDGNNQHIWDLYQNVAKVRMIGSAAMSLVNVAMGSADAYFEENIMLWDVAAGLAIVEGSGGDNHIFNHGDLFIEGKNPATLISANSSLHLLLARLYEIRYRGKKNDE</sequence>
<dbReference type="SUPFAM" id="SSF56655">
    <property type="entry name" value="Carbohydrate phosphatase"/>
    <property type="match status" value="1"/>
</dbReference>
<gene>
    <name evidence="4" type="ORF">METZ01_LOCUS238181</name>
</gene>
<dbReference type="GO" id="GO:0008934">
    <property type="term" value="F:inositol monophosphate 1-phosphatase activity"/>
    <property type="evidence" value="ECO:0007669"/>
    <property type="project" value="TreeGrafter"/>
</dbReference>
<proteinExistence type="predicted"/>
<dbReference type="EMBL" id="UINC01060626">
    <property type="protein sequence ID" value="SVB85327.1"/>
    <property type="molecule type" value="Genomic_DNA"/>
</dbReference>
<evidence type="ECO:0000313" key="4">
    <source>
        <dbReference type="EMBL" id="SVB85327.1"/>
    </source>
</evidence>
<dbReference type="AlphaFoldDB" id="A0A382HEL9"/>
<dbReference type="GO" id="GO:0046854">
    <property type="term" value="P:phosphatidylinositol phosphate biosynthetic process"/>
    <property type="evidence" value="ECO:0007669"/>
    <property type="project" value="InterPro"/>
</dbReference>
<dbReference type="Gene3D" id="3.40.190.80">
    <property type="match status" value="1"/>
</dbReference>